<sequence>MNTQQYQHNMNENEYNNLLNRMNYLSINNSNFNNTNKQFQQQQQQQQQNIIFDSMNDLVMSDNYCETTMFSNGYFSSSIYR</sequence>
<evidence type="ECO:0000313" key="1">
    <source>
        <dbReference type="EMBL" id="ORX56118.1"/>
    </source>
</evidence>
<dbReference type="EMBL" id="MCFH01000008">
    <property type="protein sequence ID" value="ORX56118.1"/>
    <property type="molecule type" value="Genomic_DNA"/>
</dbReference>
<accession>A0A1Y1VHC0</accession>
<reference evidence="1 2" key="1">
    <citation type="submission" date="2016-08" db="EMBL/GenBank/DDBJ databases">
        <title>Genomes of anaerobic fungi encode conserved fungal cellulosomes for biomass hydrolysis.</title>
        <authorList>
            <consortium name="DOE Joint Genome Institute"/>
            <person name="Haitjema C.H."/>
            <person name="Gilmore S.P."/>
            <person name="Henske J.K."/>
            <person name="Solomon K.V."/>
            <person name="De Groot R."/>
            <person name="Kuo A."/>
            <person name="Mondo S.J."/>
            <person name="Salamov A.A."/>
            <person name="Labutti K."/>
            <person name="Zhao Z."/>
            <person name="Chiniquy J."/>
            <person name="Barry K."/>
            <person name="Brewer H.M."/>
            <person name="Purvine S.O."/>
            <person name="Wright A.T."/>
            <person name="Boxma B."/>
            <person name="Van Alen T."/>
            <person name="Hackstein J.H."/>
            <person name="Baker S.E."/>
            <person name="Grigoriev I.V."/>
            <person name="O'Malley M.A."/>
        </authorList>
    </citation>
    <scope>NUCLEOTIDE SEQUENCE [LARGE SCALE GENOMIC DNA]</scope>
    <source>
        <strain evidence="2">finn</strain>
    </source>
</reference>
<comment type="caution">
    <text evidence="1">The sequence shown here is derived from an EMBL/GenBank/DDBJ whole genome shotgun (WGS) entry which is preliminary data.</text>
</comment>
<evidence type="ECO:0000313" key="2">
    <source>
        <dbReference type="Proteomes" id="UP000193719"/>
    </source>
</evidence>
<name>A0A1Y1VHC0_9FUNG</name>
<organism evidence="1 2">
    <name type="scientific">Piromyces finnis</name>
    <dbReference type="NCBI Taxonomy" id="1754191"/>
    <lineage>
        <taxon>Eukaryota</taxon>
        <taxon>Fungi</taxon>
        <taxon>Fungi incertae sedis</taxon>
        <taxon>Chytridiomycota</taxon>
        <taxon>Chytridiomycota incertae sedis</taxon>
        <taxon>Neocallimastigomycetes</taxon>
        <taxon>Neocallimastigales</taxon>
        <taxon>Neocallimastigaceae</taxon>
        <taxon>Piromyces</taxon>
    </lineage>
</organism>
<keyword evidence="2" id="KW-1185">Reference proteome</keyword>
<reference evidence="1 2" key="2">
    <citation type="submission" date="2016-08" db="EMBL/GenBank/DDBJ databases">
        <title>Pervasive Adenine N6-methylation of Active Genes in Fungi.</title>
        <authorList>
            <consortium name="DOE Joint Genome Institute"/>
            <person name="Mondo S.J."/>
            <person name="Dannebaum R.O."/>
            <person name="Kuo R.C."/>
            <person name="Labutti K."/>
            <person name="Haridas S."/>
            <person name="Kuo A."/>
            <person name="Salamov A."/>
            <person name="Ahrendt S.R."/>
            <person name="Lipzen A."/>
            <person name="Sullivan W."/>
            <person name="Andreopoulos W.B."/>
            <person name="Clum A."/>
            <person name="Lindquist E."/>
            <person name="Daum C."/>
            <person name="Ramamoorthy G.K."/>
            <person name="Gryganskyi A."/>
            <person name="Culley D."/>
            <person name="Magnuson J.K."/>
            <person name="James T.Y."/>
            <person name="O'Malley M.A."/>
            <person name="Stajich J.E."/>
            <person name="Spatafora J.W."/>
            <person name="Visel A."/>
            <person name="Grigoriev I.V."/>
        </authorList>
    </citation>
    <scope>NUCLEOTIDE SEQUENCE [LARGE SCALE GENOMIC DNA]</scope>
    <source>
        <strain evidence="2">finn</strain>
    </source>
</reference>
<gene>
    <name evidence="1" type="ORF">BCR36DRAFT_581256</name>
</gene>
<dbReference type="AlphaFoldDB" id="A0A1Y1VHC0"/>
<protein>
    <submittedName>
        <fullName evidence="1">Uncharacterized protein</fullName>
    </submittedName>
</protein>
<proteinExistence type="predicted"/>
<dbReference type="Proteomes" id="UP000193719">
    <property type="component" value="Unassembled WGS sequence"/>
</dbReference>